<reference evidence="1" key="1">
    <citation type="journal article" date="2021" name="Environ. Microbiol.">
        <title>Gene family expansions and transcriptome signatures uncover fungal adaptations to wood decay.</title>
        <authorList>
            <person name="Hage H."/>
            <person name="Miyauchi S."/>
            <person name="Viragh M."/>
            <person name="Drula E."/>
            <person name="Min B."/>
            <person name="Chaduli D."/>
            <person name="Navarro D."/>
            <person name="Favel A."/>
            <person name="Norest M."/>
            <person name="Lesage-Meessen L."/>
            <person name="Balint B."/>
            <person name="Merenyi Z."/>
            <person name="de Eugenio L."/>
            <person name="Morin E."/>
            <person name="Martinez A.T."/>
            <person name="Baldrian P."/>
            <person name="Stursova M."/>
            <person name="Martinez M.J."/>
            <person name="Novotny C."/>
            <person name="Magnuson J.K."/>
            <person name="Spatafora J.W."/>
            <person name="Maurice S."/>
            <person name="Pangilinan J."/>
            <person name="Andreopoulos W."/>
            <person name="LaButti K."/>
            <person name="Hundley H."/>
            <person name="Na H."/>
            <person name="Kuo A."/>
            <person name="Barry K."/>
            <person name="Lipzen A."/>
            <person name="Henrissat B."/>
            <person name="Riley R."/>
            <person name="Ahrendt S."/>
            <person name="Nagy L.G."/>
            <person name="Grigoriev I.V."/>
            <person name="Martin F."/>
            <person name="Rosso M.N."/>
        </authorList>
    </citation>
    <scope>NUCLEOTIDE SEQUENCE</scope>
    <source>
        <strain evidence="1">CBS 384.51</strain>
    </source>
</reference>
<evidence type="ECO:0000313" key="2">
    <source>
        <dbReference type="Proteomes" id="UP001055072"/>
    </source>
</evidence>
<evidence type="ECO:0000313" key="1">
    <source>
        <dbReference type="EMBL" id="KAI0093036.1"/>
    </source>
</evidence>
<accession>A0ACB8UFI7</accession>
<keyword evidence="2" id="KW-1185">Reference proteome</keyword>
<dbReference type="Proteomes" id="UP001055072">
    <property type="component" value="Unassembled WGS sequence"/>
</dbReference>
<name>A0ACB8UFI7_9APHY</name>
<dbReference type="EMBL" id="MU274902">
    <property type="protein sequence ID" value="KAI0093036.1"/>
    <property type="molecule type" value="Genomic_DNA"/>
</dbReference>
<comment type="caution">
    <text evidence="1">The sequence shown here is derived from an EMBL/GenBank/DDBJ whole genome shotgun (WGS) entry which is preliminary data.</text>
</comment>
<protein>
    <submittedName>
        <fullName evidence="1">Uncharacterized protein</fullName>
    </submittedName>
</protein>
<gene>
    <name evidence="1" type="ORF">BDY19DRAFT_921677</name>
</gene>
<proteinExistence type="predicted"/>
<feature type="non-terminal residue" evidence="1">
    <location>
        <position position="96"/>
    </location>
</feature>
<sequence>MTQTQWNGISGLYAYARGPFAFETVIWGVFSCLIACLALLWIQASSLHPKRRAIMIMTCMAMYGMATAHWCLTLSRLESFANMFQPTKRVTLIRRI</sequence>
<organism evidence="1 2">
    <name type="scientific">Irpex rosettiformis</name>
    <dbReference type="NCBI Taxonomy" id="378272"/>
    <lineage>
        <taxon>Eukaryota</taxon>
        <taxon>Fungi</taxon>
        <taxon>Dikarya</taxon>
        <taxon>Basidiomycota</taxon>
        <taxon>Agaricomycotina</taxon>
        <taxon>Agaricomycetes</taxon>
        <taxon>Polyporales</taxon>
        <taxon>Irpicaceae</taxon>
        <taxon>Irpex</taxon>
    </lineage>
</organism>